<dbReference type="EMBL" id="CP003863">
    <property type="protein sequence ID" value="AFT84546.1"/>
    <property type="molecule type" value="Genomic_DNA"/>
</dbReference>
<dbReference type="HOGENOM" id="CLU_116157_2_1_4"/>
<dbReference type="PATRIC" id="fig|1229205.11.peg.439"/>
<keyword evidence="5" id="KW-1003">Cell membrane</keyword>
<dbReference type="SMART" id="SM01323">
    <property type="entry name" value="YajC"/>
    <property type="match status" value="1"/>
</dbReference>
<proteinExistence type="inferred from homology"/>
<dbReference type="Proteomes" id="UP000010105">
    <property type="component" value="Chromosome 1"/>
</dbReference>
<evidence type="ECO:0000256" key="4">
    <source>
        <dbReference type="ARBA" id="ARBA00022448"/>
    </source>
</evidence>
<keyword evidence="9" id="KW-0811">Translocation</keyword>
<comment type="similarity">
    <text evidence="2">Belongs to the YajC family.</text>
</comment>
<dbReference type="GO" id="GO:0005886">
    <property type="term" value="C:plasma membrane"/>
    <property type="evidence" value="ECO:0007669"/>
    <property type="project" value="UniProtKB-SubCell"/>
</dbReference>
<evidence type="ECO:0000256" key="3">
    <source>
        <dbReference type="ARBA" id="ARBA00014962"/>
    </source>
</evidence>
<accession>K0DF11</accession>
<dbReference type="NCBIfam" id="TIGR00739">
    <property type="entry name" value="yajC"/>
    <property type="match status" value="1"/>
</dbReference>
<keyword evidence="7" id="KW-0653">Protein transport</keyword>
<dbReference type="PANTHER" id="PTHR33909:SF1">
    <property type="entry name" value="SEC TRANSLOCON ACCESSORY COMPLEX SUBUNIT YAJC"/>
    <property type="match status" value="1"/>
</dbReference>
<evidence type="ECO:0000313" key="12">
    <source>
        <dbReference type="EMBL" id="AFT84546.1"/>
    </source>
</evidence>
<evidence type="ECO:0000256" key="7">
    <source>
        <dbReference type="ARBA" id="ARBA00022927"/>
    </source>
</evidence>
<organism evidence="12 13">
    <name type="scientific">Paraburkholderia phenoliruptrix BR3459a</name>
    <dbReference type="NCBI Taxonomy" id="1229205"/>
    <lineage>
        <taxon>Bacteria</taxon>
        <taxon>Pseudomonadati</taxon>
        <taxon>Pseudomonadota</taxon>
        <taxon>Betaproteobacteria</taxon>
        <taxon>Burkholderiales</taxon>
        <taxon>Burkholderiaceae</taxon>
        <taxon>Paraburkholderia</taxon>
    </lineage>
</organism>
<dbReference type="InterPro" id="IPR003849">
    <property type="entry name" value="Preprotein_translocase_YajC"/>
</dbReference>
<dbReference type="eggNOG" id="COG1862">
    <property type="taxonomic scope" value="Bacteria"/>
</dbReference>
<evidence type="ECO:0000256" key="6">
    <source>
        <dbReference type="ARBA" id="ARBA00022692"/>
    </source>
</evidence>
<dbReference type="AlphaFoldDB" id="K0DF11"/>
<evidence type="ECO:0000256" key="2">
    <source>
        <dbReference type="ARBA" id="ARBA00006742"/>
    </source>
</evidence>
<dbReference type="GO" id="GO:0015031">
    <property type="term" value="P:protein transport"/>
    <property type="evidence" value="ECO:0007669"/>
    <property type="project" value="UniProtKB-KW"/>
</dbReference>
<keyword evidence="6 11" id="KW-0812">Transmembrane</keyword>
<evidence type="ECO:0000256" key="1">
    <source>
        <dbReference type="ARBA" id="ARBA00004162"/>
    </source>
</evidence>
<evidence type="ECO:0000256" key="11">
    <source>
        <dbReference type="SAM" id="Phobius"/>
    </source>
</evidence>
<feature type="transmembrane region" description="Helical" evidence="11">
    <location>
        <begin position="32"/>
        <end position="50"/>
    </location>
</feature>
<keyword evidence="4" id="KW-0813">Transport</keyword>
<dbReference type="Pfam" id="PF02699">
    <property type="entry name" value="YajC"/>
    <property type="match status" value="1"/>
</dbReference>
<dbReference type="STRING" id="1229205.BUPH_04308"/>
<evidence type="ECO:0000256" key="10">
    <source>
        <dbReference type="ARBA" id="ARBA00023136"/>
    </source>
</evidence>
<sequence>MIELIYNGETNVSFISNAFAQGTAAGGVESNLMSFLPLILMFGVLYFIMIRPQMKRQKEHRNMLAAMAKGDEVVTNGGIVGKVTKVGEAYVGVEISEGTEITVQKASVTTILPKGTIKSL</sequence>
<dbReference type="KEGG" id="bpx:BUPH_04308"/>
<evidence type="ECO:0000256" key="8">
    <source>
        <dbReference type="ARBA" id="ARBA00022989"/>
    </source>
</evidence>
<keyword evidence="10 11" id="KW-0472">Membrane</keyword>
<evidence type="ECO:0000256" key="5">
    <source>
        <dbReference type="ARBA" id="ARBA00022475"/>
    </source>
</evidence>
<dbReference type="PANTHER" id="PTHR33909">
    <property type="entry name" value="SEC TRANSLOCON ACCESSORY COMPLEX SUBUNIT YAJC"/>
    <property type="match status" value="1"/>
</dbReference>
<gene>
    <name evidence="12" type="ORF">BUPH_04308</name>
</gene>
<reference evidence="12 13" key="1">
    <citation type="journal article" date="2012" name="J. Bacteriol.">
        <title>Complete Genome Sequence of Burkholderia phenoliruptrix BR3459a (CLA1), a Heat-Tolerant, Nitrogen-Fixing Symbiont of Mimosa flocculosa.</title>
        <authorList>
            <person name="de Oliveira Cunha C."/>
            <person name="Goda Zuleta L.F."/>
            <person name="Paula de Almeida L.G."/>
            <person name="Prioli Ciapina L."/>
            <person name="Lustrino Borges W."/>
            <person name="Pitard R.M."/>
            <person name="Baldani J.I."/>
            <person name="Straliotto R."/>
            <person name="de Faria S.M."/>
            <person name="Hungria M."/>
            <person name="Sousa Cavada B."/>
            <person name="Mercante F.M."/>
            <person name="Ribeiro de Vasconcelos A.T."/>
        </authorList>
    </citation>
    <scope>NUCLEOTIDE SEQUENCE [LARGE SCALE GENOMIC DNA]</scope>
    <source>
        <strain evidence="12 13">BR3459a</strain>
    </source>
</reference>
<protein>
    <recommendedName>
        <fullName evidence="3">Sec translocon accessory complex subunit YajC</fullName>
    </recommendedName>
</protein>
<comment type="subcellular location">
    <subcellularLocation>
        <location evidence="1">Cell membrane</location>
        <topology evidence="1">Single-pass membrane protein</topology>
    </subcellularLocation>
</comment>
<dbReference type="PRINTS" id="PR01853">
    <property type="entry name" value="YAJCTRNLCASE"/>
</dbReference>
<evidence type="ECO:0000256" key="9">
    <source>
        <dbReference type="ARBA" id="ARBA00023010"/>
    </source>
</evidence>
<keyword evidence="8 11" id="KW-1133">Transmembrane helix</keyword>
<evidence type="ECO:0000313" key="13">
    <source>
        <dbReference type="Proteomes" id="UP000010105"/>
    </source>
</evidence>
<name>K0DF11_9BURK</name>